<accession>A0AA89AUY7</accession>
<evidence type="ECO:0000313" key="1">
    <source>
        <dbReference type="EMBL" id="KAK3012616.1"/>
    </source>
</evidence>
<dbReference type="InterPro" id="IPR016039">
    <property type="entry name" value="Thiolase-like"/>
</dbReference>
<dbReference type="InterPro" id="IPR012392">
    <property type="entry name" value="3-ktacl-CoA_syn"/>
</dbReference>
<dbReference type="EMBL" id="JAVXUP010001365">
    <property type="protein sequence ID" value="KAK3012616.1"/>
    <property type="molecule type" value="Genomic_DNA"/>
</dbReference>
<comment type="caution">
    <text evidence="1">The sequence shown here is derived from an EMBL/GenBank/DDBJ whole genome shotgun (WGS) entry which is preliminary data.</text>
</comment>
<dbReference type="Gene3D" id="3.40.47.10">
    <property type="match status" value="1"/>
</dbReference>
<dbReference type="GO" id="GO:0006633">
    <property type="term" value="P:fatty acid biosynthetic process"/>
    <property type="evidence" value="ECO:0007669"/>
    <property type="project" value="InterPro"/>
</dbReference>
<gene>
    <name evidence="1" type="ORF">RJ639_009886</name>
</gene>
<proteinExistence type="predicted"/>
<dbReference type="AlphaFoldDB" id="A0AA89AUY7"/>
<reference evidence="1" key="1">
    <citation type="submission" date="2022-12" db="EMBL/GenBank/DDBJ databases">
        <title>Draft genome assemblies for two species of Escallonia (Escalloniales).</title>
        <authorList>
            <person name="Chanderbali A."/>
            <person name="Dervinis C."/>
            <person name="Anghel I."/>
            <person name="Soltis D."/>
            <person name="Soltis P."/>
            <person name="Zapata F."/>
        </authorList>
    </citation>
    <scope>NUCLEOTIDE SEQUENCE</scope>
    <source>
        <strain evidence="1">UCBG64.0493</strain>
        <tissue evidence="1">Leaf</tissue>
    </source>
</reference>
<organism evidence="1 2">
    <name type="scientific">Escallonia herrerae</name>
    <dbReference type="NCBI Taxonomy" id="1293975"/>
    <lineage>
        <taxon>Eukaryota</taxon>
        <taxon>Viridiplantae</taxon>
        <taxon>Streptophyta</taxon>
        <taxon>Embryophyta</taxon>
        <taxon>Tracheophyta</taxon>
        <taxon>Spermatophyta</taxon>
        <taxon>Magnoliopsida</taxon>
        <taxon>eudicotyledons</taxon>
        <taxon>Gunneridae</taxon>
        <taxon>Pentapetalae</taxon>
        <taxon>asterids</taxon>
        <taxon>campanulids</taxon>
        <taxon>Escalloniales</taxon>
        <taxon>Escalloniaceae</taxon>
        <taxon>Escallonia</taxon>
    </lineage>
</organism>
<dbReference type="GO" id="GO:0016020">
    <property type="term" value="C:membrane"/>
    <property type="evidence" value="ECO:0007669"/>
    <property type="project" value="InterPro"/>
</dbReference>
<dbReference type="GO" id="GO:0016747">
    <property type="term" value="F:acyltransferase activity, transferring groups other than amino-acyl groups"/>
    <property type="evidence" value="ECO:0007669"/>
    <property type="project" value="InterPro"/>
</dbReference>
<sequence length="100" mass="11837">MQEEEGRLIEKNVELTEWHMEPLRTTLYSSLCYELAYSQAKRRLRKGDQIWQIAFGSGFKCNRAVWHALRITDPAKEENPWMDEIDDFPVHVPVMERLAS</sequence>
<name>A0AA89AUY7_9ASTE</name>
<protein>
    <recommendedName>
        <fullName evidence="3">Very-long-chain 3-oxoacyl-CoA synthase</fullName>
    </recommendedName>
</protein>
<dbReference type="SUPFAM" id="SSF53901">
    <property type="entry name" value="Thiolase-like"/>
    <property type="match status" value="1"/>
</dbReference>
<evidence type="ECO:0008006" key="3">
    <source>
        <dbReference type="Google" id="ProtNLM"/>
    </source>
</evidence>
<dbReference type="PANTHER" id="PTHR31561">
    <property type="entry name" value="3-KETOACYL-COA SYNTHASE"/>
    <property type="match status" value="1"/>
</dbReference>
<dbReference type="Proteomes" id="UP001188597">
    <property type="component" value="Unassembled WGS sequence"/>
</dbReference>
<evidence type="ECO:0000313" key="2">
    <source>
        <dbReference type="Proteomes" id="UP001188597"/>
    </source>
</evidence>
<keyword evidence="2" id="KW-1185">Reference proteome</keyword>